<keyword evidence="13" id="KW-0413">Isomerase</keyword>
<dbReference type="Gene3D" id="1.10.1740.10">
    <property type="match status" value="1"/>
</dbReference>
<feature type="binding site" evidence="9">
    <location>
        <position position="149"/>
    </location>
    <ligand>
        <name>Mn(2+)</name>
        <dbReference type="ChEBI" id="CHEBI:29035"/>
    </ligand>
</feature>
<keyword evidence="14" id="KW-1185">Reference proteome</keyword>
<evidence type="ECO:0000259" key="11">
    <source>
        <dbReference type="Pfam" id="PF08436"/>
    </source>
</evidence>
<accession>A0A1H9YH92</accession>
<name>A0A1H9YH92_9FIRM</name>
<dbReference type="InterPro" id="IPR026877">
    <property type="entry name" value="DXPR_C"/>
</dbReference>
<evidence type="ECO:0000313" key="13">
    <source>
        <dbReference type="EMBL" id="SES68309.1"/>
    </source>
</evidence>
<reference evidence="13 14" key="1">
    <citation type="submission" date="2016-10" db="EMBL/GenBank/DDBJ databases">
        <authorList>
            <person name="de Groot N.N."/>
        </authorList>
    </citation>
    <scope>NUCLEOTIDE SEQUENCE [LARGE SCALE GENOMIC DNA]</scope>
    <source>
        <strain evidence="13 14">DSM 18979</strain>
    </source>
</reference>
<protein>
    <recommendedName>
        <fullName evidence="9">1-deoxy-D-xylulose 5-phosphate reductoisomerase</fullName>
        <shortName evidence="9">DXP reductoisomerase</shortName>
        <ecNumber evidence="9">1.1.1.267</ecNumber>
    </recommendedName>
    <alternativeName>
        <fullName evidence="9">1-deoxyxylulose-5-phosphate reductoisomerase</fullName>
    </alternativeName>
    <alternativeName>
        <fullName evidence="9">2-C-methyl-D-erythritol 4-phosphate synthase</fullName>
    </alternativeName>
</protein>
<dbReference type="Proteomes" id="UP000199568">
    <property type="component" value="Unassembled WGS sequence"/>
</dbReference>
<dbReference type="InterPro" id="IPR036169">
    <property type="entry name" value="DXPR_C_sf"/>
</dbReference>
<dbReference type="NCBIfam" id="NF009114">
    <property type="entry name" value="PRK12464.1"/>
    <property type="match status" value="1"/>
</dbReference>
<feature type="binding site" evidence="9">
    <location>
        <position position="148"/>
    </location>
    <ligand>
        <name>1-deoxy-D-xylulose 5-phosphate</name>
        <dbReference type="ChEBI" id="CHEBI:57792"/>
    </ligand>
</feature>
<dbReference type="InterPro" id="IPR036291">
    <property type="entry name" value="NAD(P)-bd_dom_sf"/>
</dbReference>
<comment type="function">
    <text evidence="9">Catalyzes the NADPH-dependent rearrangement and reduction of 1-deoxy-D-xylulose-5-phosphate (DXP) to 2-C-methyl-D-erythritol 4-phosphate (MEP).</text>
</comment>
<dbReference type="GO" id="GO:0030604">
    <property type="term" value="F:1-deoxy-D-xylulose-5-phosphate reductoisomerase activity"/>
    <property type="evidence" value="ECO:0007669"/>
    <property type="project" value="UniProtKB-UniRule"/>
</dbReference>
<evidence type="ECO:0000256" key="7">
    <source>
        <dbReference type="ARBA" id="ARBA00023229"/>
    </source>
</evidence>
<evidence type="ECO:0000256" key="8">
    <source>
        <dbReference type="ARBA" id="ARBA00048543"/>
    </source>
</evidence>
<evidence type="ECO:0000256" key="1">
    <source>
        <dbReference type="ARBA" id="ARBA00005094"/>
    </source>
</evidence>
<feature type="binding site" evidence="9">
    <location>
        <position position="209"/>
    </location>
    <ligand>
        <name>1-deoxy-D-xylulose 5-phosphate</name>
        <dbReference type="ChEBI" id="CHEBI:57792"/>
    </ligand>
</feature>
<proteinExistence type="inferred from homology"/>
<dbReference type="Pfam" id="PF08436">
    <property type="entry name" value="DXP_redisom_C"/>
    <property type="match status" value="1"/>
</dbReference>
<dbReference type="UniPathway" id="UPA00056">
    <property type="reaction ID" value="UER00092"/>
</dbReference>
<dbReference type="STRING" id="426128.SAMN05660297_00230"/>
<keyword evidence="4 9" id="KW-0521">NADP</keyword>
<evidence type="ECO:0000256" key="3">
    <source>
        <dbReference type="ARBA" id="ARBA00022723"/>
    </source>
</evidence>
<feature type="binding site" evidence="9">
    <location>
        <position position="149"/>
    </location>
    <ligand>
        <name>1-deoxy-D-xylulose 5-phosphate</name>
        <dbReference type="ChEBI" id="CHEBI:57792"/>
    </ligand>
</feature>
<keyword evidence="5 9" id="KW-0560">Oxidoreductase</keyword>
<dbReference type="SUPFAM" id="SSF69055">
    <property type="entry name" value="1-deoxy-D-xylulose-5-phosphate reductoisomerase, C-terminal domain"/>
    <property type="match status" value="1"/>
</dbReference>
<dbReference type="NCBIfam" id="TIGR00243">
    <property type="entry name" value="Dxr"/>
    <property type="match status" value="1"/>
</dbReference>
<evidence type="ECO:0000259" key="10">
    <source>
        <dbReference type="Pfam" id="PF02670"/>
    </source>
</evidence>
<dbReference type="SUPFAM" id="SSF51735">
    <property type="entry name" value="NAD(P)-binding Rossmann-fold domains"/>
    <property type="match status" value="1"/>
</dbReference>
<dbReference type="SUPFAM" id="SSF55347">
    <property type="entry name" value="Glyceraldehyde-3-phosphate dehydrogenase-like, C-terminal domain"/>
    <property type="match status" value="1"/>
</dbReference>
<dbReference type="InterPro" id="IPR003821">
    <property type="entry name" value="DXP_reductoisomerase"/>
</dbReference>
<dbReference type="RefSeq" id="WP_090438028.1">
    <property type="nucleotide sequence ID" value="NZ_FOHU01000001.1"/>
</dbReference>
<evidence type="ECO:0000259" key="12">
    <source>
        <dbReference type="Pfam" id="PF13288"/>
    </source>
</evidence>
<feature type="binding site" evidence="9">
    <location>
        <position position="122"/>
    </location>
    <ligand>
        <name>1-deoxy-D-xylulose 5-phosphate</name>
        <dbReference type="ChEBI" id="CHEBI:57792"/>
    </ligand>
</feature>
<comment type="similarity">
    <text evidence="2 9">Belongs to the DXR family.</text>
</comment>
<comment type="pathway">
    <text evidence="1 9">Isoprenoid biosynthesis; isopentenyl diphosphate biosynthesis via DXP pathway; isopentenyl diphosphate from 1-deoxy-D-xylulose 5-phosphate: step 1/6.</text>
</comment>
<dbReference type="PIRSF" id="PIRSF006205">
    <property type="entry name" value="Dxp_reductismrs"/>
    <property type="match status" value="1"/>
</dbReference>
<feature type="binding site" evidence="9">
    <location>
        <position position="202"/>
    </location>
    <ligand>
        <name>NADPH</name>
        <dbReference type="ChEBI" id="CHEBI:57783"/>
    </ligand>
</feature>
<feature type="binding site" evidence="9">
    <location>
        <position position="196"/>
    </location>
    <ligand>
        <name>1-deoxy-D-xylulose 5-phosphate</name>
        <dbReference type="ChEBI" id="CHEBI:57792"/>
    </ligand>
</feature>
<feature type="binding site" evidence="9">
    <location>
        <position position="173"/>
    </location>
    <ligand>
        <name>1-deoxy-D-xylulose 5-phosphate</name>
        <dbReference type="ChEBI" id="CHEBI:57792"/>
    </ligand>
</feature>
<dbReference type="Pfam" id="PF02670">
    <property type="entry name" value="DXP_reductoisom"/>
    <property type="match status" value="1"/>
</dbReference>
<feature type="binding site" evidence="9">
    <location>
        <position position="11"/>
    </location>
    <ligand>
        <name>NADPH</name>
        <dbReference type="ChEBI" id="CHEBI:57783"/>
    </ligand>
</feature>
<dbReference type="GO" id="GO:0051484">
    <property type="term" value="P:isopentenyl diphosphate biosynthetic process, methylerythritol 4-phosphate pathway involved in terpenoid biosynthetic process"/>
    <property type="evidence" value="ECO:0007669"/>
    <property type="project" value="UniProtKB-ARBA"/>
</dbReference>
<feature type="domain" description="DXP reductoisomerase C-terminal" evidence="12">
    <location>
        <begin position="258"/>
        <end position="374"/>
    </location>
</feature>
<evidence type="ECO:0000256" key="2">
    <source>
        <dbReference type="ARBA" id="ARBA00006825"/>
    </source>
</evidence>
<keyword evidence="6 9" id="KW-0464">Manganese</keyword>
<evidence type="ECO:0000313" key="14">
    <source>
        <dbReference type="Proteomes" id="UP000199568"/>
    </source>
</evidence>
<comment type="caution">
    <text evidence="9">Lacks conserved residue(s) required for the propagation of feature annotation.</text>
</comment>
<feature type="binding site" evidence="9">
    <location>
        <position position="12"/>
    </location>
    <ligand>
        <name>NADPH</name>
        <dbReference type="ChEBI" id="CHEBI:57783"/>
    </ligand>
</feature>
<dbReference type="Gene3D" id="3.40.50.720">
    <property type="entry name" value="NAD(P)-binding Rossmann-like Domain"/>
    <property type="match status" value="1"/>
</dbReference>
<dbReference type="PANTHER" id="PTHR30525">
    <property type="entry name" value="1-DEOXY-D-XYLULOSE 5-PHOSPHATE REDUCTOISOMERASE"/>
    <property type="match status" value="1"/>
</dbReference>
<keyword evidence="7 9" id="KW-0414">Isoprene biosynthesis</keyword>
<dbReference type="HAMAP" id="MF_00183">
    <property type="entry name" value="DXP_reductoisom"/>
    <property type="match status" value="1"/>
</dbReference>
<dbReference type="InterPro" id="IPR013512">
    <property type="entry name" value="DXP_reductoisomerase_N"/>
</dbReference>
<dbReference type="GO" id="GO:0070402">
    <property type="term" value="F:NADPH binding"/>
    <property type="evidence" value="ECO:0007669"/>
    <property type="project" value="InterPro"/>
</dbReference>
<organism evidence="13 14">
    <name type="scientific">Natronincola peptidivorans</name>
    <dbReference type="NCBI Taxonomy" id="426128"/>
    <lineage>
        <taxon>Bacteria</taxon>
        <taxon>Bacillati</taxon>
        <taxon>Bacillota</taxon>
        <taxon>Clostridia</taxon>
        <taxon>Peptostreptococcales</taxon>
        <taxon>Natronincolaceae</taxon>
        <taxon>Natronincola</taxon>
    </lineage>
</organism>
<feature type="domain" description="1-deoxy-D-xylulose 5-phosphate reductoisomerase C-terminal" evidence="11">
    <location>
        <begin position="143"/>
        <end position="226"/>
    </location>
</feature>
<evidence type="ECO:0000256" key="4">
    <source>
        <dbReference type="ARBA" id="ARBA00022857"/>
    </source>
</evidence>
<comment type="cofactor">
    <cofactor evidence="9">
        <name>Mg(2+)</name>
        <dbReference type="ChEBI" id="CHEBI:18420"/>
    </cofactor>
    <cofactor evidence="9">
        <name>Mn(2+)</name>
        <dbReference type="ChEBI" id="CHEBI:29035"/>
    </cofactor>
</comment>
<feature type="binding site" evidence="9">
    <location>
        <position position="10"/>
    </location>
    <ligand>
        <name>NADPH</name>
        <dbReference type="ChEBI" id="CHEBI:57783"/>
    </ligand>
</feature>
<dbReference type="Pfam" id="PF13288">
    <property type="entry name" value="DXPR_C"/>
    <property type="match status" value="1"/>
</dbReference>
<feature type="binding site" evidence="9">
    <location>
        <position position="123"/>
    </location>
    <ligand>
        <name>NADPH</name>
        <dbReference type="ChEBI" id="CHEBI:57783"/>
    </ligand>
</feature>
<sequence length="381" mass="42632">MKNISILGSTGSIGKQTLEIAREHPEKYKIVGLAVMNNIDELELQIEEFQPKLVTVFDEAKAKILASRIASKIKVYYGVEGLIEVASHQDNHMVINSVVGSIGVLPTIAAIKNKIDIGLANKETLVAAGKLVLEECKKNNVSIIPVDSEHSAIFQCIQGETDENIAKIILTASGGPFRNWSYQDIENAAAKEALKHPNWSMGKKISIDSATLMNKGLEVIEARWLFGIDVEKIEVVIHPQSVIHSMVETIDASIIGQLGVPDMKLPIQYALSYPKRIKGKVKKLDFKRYNTLTFEEPDFVRFPCLELAYAAMKIGGTMPCVLNTANEVLVDYYLKDKIKFYDIAKYIEKIMGAHNAFHYNNVEELLALEEWVKSWLLDELR</sequence>
<feature type="binding site" evidence="9">
    <location>
        <position position="218"/>
    </location>
    <ligand>
        <name>1-deoxy-D-xylulose 5-phosphate</name>
        <dbReference type="ChEBI" id="CHEBI:57792"/>
    </ligand>
</feature>
<keyword evidence="3 9" id="KW-0479">Metal-binding</keyword>
<feature type="binding site" evidence="9">
    <location>
        <position position="147"/>
    </location>
    <ligand>
        <name>Mn(2+)</name>
        <dbReference type="ChEBI" id="CHEBI:29035"/>
    </ligand>
</feature>
<feature type="binding site" evidence="9">
    <location>
        <position position="218"/>
    </location>
    <ligand>
        <name>Mn(2+)</name>
        <dbReference type="ChEBI" id="CHEBI:29035"/>
    </ligand>
</feature>
<feature type="binding site" evidence="9">
    <location>
        <position position="121"/>
    </location>
    <ligand>
        <name>NADPH</name>
        <dbReference type="ChEBI" id="CHEBI:57783"/>
    </ligand>
</feature>
<comment type="catalytic activity">
    <reaction evidence="8">
        <text>2-C-methyl-D-erythritol 4-phosphate + NADP(+) = 1-deoxy-D-xylulose 5-phosphate + NADPH + H(+)</text>
        <dbReference type="Rhea" id="RHEA:13717"/>
        <dbReference type="ChEBI" id="CHEBI:15378"/>
        <dbReference type="ChEBI" id="CHEBI:57783"/>
        <dbReference type="ChEBI" id="CHEBI:57792"/>
        <dbReference type="ChEBI" id="CHEBI:58262"/>
        <dbReference type="ChEBI" id="CHEBI:58349"/>
        <dbReference type="EC" id="1.1.1.267"/>
    </reaction>
    <physiologicalReaction direction="right-to-left" evidence="8">
        <dbReference type="Rhea" id="RHEA:13719"/>
    </physiologicalReaction>
</comment>
<dbReference type="FunFam" id="3.40.50.720:FF:000045">
    <property type="entry name" value="1-deoxy-D-xylulose 5-phosphate reductoisomerase"/>
    <property type="match status" value="1"/>
</dbReference>
<dbReference type="PANTHER" id="PTHR30525:SF0">
    <property type="entry name" value="1-DEOXY-D-XYLULOSE 5-PHOSPHATE REDUCTOISOMERASE, CHLOROPLASTIC"/>
    <property type="match status" value="1"/>
</dbReference>
<gene>
    <name evidence="9" type="primary">dxr</name>
    <name evidence="13" type="ORF">SAMN05660297_00230</name>
</gene>
<dbReference type="InterPro" id="IPR013644">
    <property type="entry name" value="DXP_reductoisomerase_C"/>
</dbReference>
<feature type="binding site" evidence="9">
    <location>
        <position position="215"/>
    </location>
    <ligand>
        <name>1-deoxy-D-xylulose 5-phosphate</name>
        <dbReference type="ChEBI" id="CHEBI:57792"/>
    </ligand>
</feature>
<feature type="binding site" evidence="9">
    <location>
        <position position="38"/>
    </location>
    <ligand>
        <name>NADPH</name>
        <dbReference type="ChEBI" id="CHEBI:57783"/>
    </ligand>
</feature>
<keyword evidence="9" id="KW-0460">Magnesium</keyword>
<evidence type="ECO:0000256" key="5">
    <source>
        <dbReference type="ARBA" id="ARBA00023002"/>
    </source>
</evidence>
<dbReference type="AlphaFoldDB" id="A0A1H9YH92"/>
<dbReference type="GO" id="GO:0016853">
    <property type="term" value="F:isomerase activity"/>
    <property type="evidence" value="ECO:0007669"/>
    <property type="project" value="UniProtKB-KW"/>
</dbReference>
<feature type="binding site" evidence="9">
    <location>
        <position position="214"/>
    </location>
    <ligand>
        <name>1-deoxy-D-xylulose 5-phosphate</name>
        <dbReference type="ChEBI" id="CHEBI:57792"/>
    </ligand>
</feature>
<dbReference type="EMBL" id="FOHU01000001">
    <property type="protein sequence ID" value="SES68309.1"/>
    <property type="molecule type" value="Genomic_DNA"/>
</dbReference>
<feature type="binding site" evidence="9">
    <location>
        <position position="13"/>
    </location>
    <ligand>
        <name>NADPH</name>
        <dbReference type="ChEBI" id="CHEBI:57783"/>
    </ligand>
</feature>
<feature type="domain" description="1-deoxy-D-xylulose 5-phosphate reductoisomerase N-terminal" evidence="10">
    <location>
        <begin position="4"/>
        <end position="129"/>
    </location>
</feature>
<evidence type="ECO:0000256" key="9">
    <source>
        <dbReference type="HAMAP-Rule" id="MF_00183"/>
    </source>
</evidence>
<dbReference type="EC" id="1.1.1.267" evidence="9"/>
<dbReference type="OrthoDB" id="9806546at2"/>
<evidence type="ECO:0000256" key="6">
    <source>
        <dbReference type="ARBA" id="ARBA00023211"/>
    </source>
</evidence>
<dbReference type="GO" id="GO:0030145">
    <property type="term" value="F:manganese ion binding"/>
    <property type="evidence" value="ECO:0007669"/>
    <property type="project" value="TreeGrafter"/>
</dbReference>